<comment type="caution">
    <text evidence="2">The sequence shown here is derived from an EMBL/GenBank/DDBJ whole genome shotgun (WGS) entry which is preliminary data.</text>
</comment>
<evidence type="ECO:0000259" key="1">
    <source>
        <dbReference type="Pfam" id="PF12652"/>
    </source>
</evidence>
<proteinExistence type="predicted"/>
<feature type="domain" description="Protein CotJB" evidence="1">
    <location>
        <begin position="11"/>
        <end position="86"/>
    </location>
</feature>
<protein>
    <submittedName>
        <fullName evidence="2">Spore coat protein CotJB</fullName>
    </submittedName>
</protein>
<name>A0ABV3Q2H4_9BACL</name>
<keyword evidence="2" id="KW-0946">Virion</keyword>
<dbReference type="PIRSF" id="PIRSF010606">
    <property type="entry name" value="Spore_coat_CotJB"/>
    <property type="match status" value="1"/>
</dbReference>
<gene>
    <name evidence="2" type="ORF">AB1471_07005</name>
</gene>
<organism evidence="2 3">
    <name type="scientific">Jeotgalibacillus marinus</name>
    <dbReference type="NCBI Taxonomy" id="86667"/>
    <lineage>
        <taxon>Bacteria</taxon>
        <taxon>Bacillati</taxon>
        <taxon>Bacillota</taxon>
        <taxon>Bacilli</taxon>
        <taxon>Bacillales</taxon>
        <taxon>Caryophanaceae</taxon>
        <taxon>Jeotgalibacillus</taxon>
    </lineage>
</organism>
<sequence>MNKPLPKEYYTQLEEIQAIDFTLYELALYLDTHPSDSQAIQQYNQCAVYCKQLKAQFESTFGPLQFGSPNTNQQEWTWNSGPWPWQI</sequence>
<accession>A0ABV3Q2H4</accession>
<evidence type="ECO:0000313" key="3">
    <source>
        <dbReference type="Proteomes" id="UP001556040"/>
    </source>
</evidence>
<dbReference type="EMBL" id="JBFMIA010000004">
    <property type="protein sequence ID" value="MEW9501550.1"/>
    <property type="molecule type" value="Genomic_DNA"/>
</dbReference>
<evidence type="ECO:0000313" key="2">
    <source>
        <dbReference type="EMBL" id="MEW9501550.1"/>
    </source>
</evidence>
<keyword evidence="2" id="KW-0167">Capsid protein</keyword>
<dbReference type="InterPro" id="IPR016571">
    <property type="entry name" value="Spore_coat_assembly_CotJB"/>
</dbReference>
<dbReference type="InterPro" id="IPR024207">
    <property type="entry name" value="CotJB_dom"/>
</dbReference>
<reference evidence="2 3" key="1">
    <citation type="journal article" date="1979" name="Int. J. Syst. Evol. Microbiol.">
        <title>Bacillus globisporus subsp. marinus subsp. nov.</title>
        <authorList>
            <person name="Liu H."/>
        </authorList>
    </citation>
    <scope>NUCLEOTIDE SEQUENCE [LARGE SCALE GENOMIC DNA]</scope>
    <source>
        <strain evidence="2 3">DSM 1297</strain>
    </source>
</reference>
<keyword evidence="3" id="KW-1185">Reference proteome</keyword>
<dbReference type="RefSeq" id="WP_367779036.1">
    <property type="nucleotide sequence ID" value="NZ_JBFMIA010000004.1"/>
</dbReference>
<dbReference type="Pfam" id="PF12652">
    <property type="entry name" value="CotJB"/>
    <property type="match status" value="1"/>
</dbReference>
<dbReference type="Proteomes" id="UP001556040">
    <property type="component" value="Unassembled WGS sequence"/>
</dbReference>